<reference evidence="2" key="1">
    <citation type="journal article" date="2020" name="Stud. Mycol.">
        <title>101 Dothideomycetes genomes: a test case for predicting lifestyles and emergence of pathogens.</title>
        <authorList>
            <person name="Haridas S."/>
            <person name="Albert R."/>
            <person name="Binder M."/>
            <person name="Bloem J."/>
            <person name="Labutti K."/>
            <person name="Salamov A."/>
            <person name="Andreopoulos B."/>
            <person name="Baker S."/>
            <person name="Barry K."/>
            <person name="Bills G."/>
            <person name="Bluhm B."/>
            <person name="Cannon C."/>
            <person name="Castanera R."/>
            <person name="Culley D."/>
            <person name="Daum C."/>
            <person name="Ezra D."/>
            <person name="Gonzalez J."/>
            <person name="Henrissat B."/>
            <person name="Kuo A."/>
            <person name="Liang C."/>
            <person name="Lipzen A."/>
            <person name="Lutzoni F."/>
            <person name="Magnuson J."/>
            <person name="Mondo S."/>
            <person name="Nolan M."/>
            <person name="Ohm R."/>
            <person name="Pangilinan J."/>
            <person name="Park H.-J."/>
            <person name="Ramirez L."/>
            <person name="Alfaro M."/>
            <person name="Sun H."/>
            <person name="Tritt A."/>
            <person name="Yoshinaga Y."/>
            <person name="Zwiers L.-H."/>
            <person name="Turgeon B."/>
            <person name="Goodwin S."/>
            <person name="Spatafora J."/>
            <person name="Crous P."/>
            <person name="Grigoriev I."/>
        </authorList>
    </citation>
    <scope>NUCLEOTIDE SEQUENCE</scope>
    <source>
        <strain evidence="2">CBS 119687</strain>
    </source>
</reference>
<dbReference type="AlphaFoldDB" id="A0A6A6AN14"/>
<dbReference type="Proteomes" id="UP000799771">
    <property type="component" value="Unassembled WGS sequence"/>
</dbReference>
<dbReference type="GeneID" id="54411740"/>
<dbReference type="EMBL" id="ML977501">
    <property type="protein sequence ID" value="KAF2132277.1"/>
    <property type="molecule type" value="Genomic_DNA"/>
</dbReference>
<evidence type="ECO:0000313" key="2">
    <source>
        <dbReference type="EMBL" id="KAF2132277.1"/>
    </source>
</evidence>
<name>A0A6A6AN14_9PLEO</name>
<accession>A0A6A6AN14</accession>
<protein>
    <submittedName>
        <fullName evidence="2">Uncharacterized protein</fullName>
    </submittedName>
</protein>
<sequence length="325" mass="36863">MAKSRRKNTCRGGEKARETQRDEEQYESAVEFQPQHEPQVNPHKKQRLSESGGGGASISDDTSNTLRKVDSEVLVPEVLGPLSNLAFIQIPWPYDADKAPWTISEFWYRSAIFKSCLKGSDDFRALCEQWVPVLKSICEQATATAKQEQQTMTKDLEFLKTAIATTDSLEDVVWPEIALERSYTGSAVQDCSPVSQLLNLLRTQTSNDVEKQRAQLESDMDIVQGRLTNLMTLCRMIVANRRYGVAIINRTKHIITHIDNAIGDQLREACKLHARVDRRSLPALSGRTFEELQAEYDELQWRMSLLREVMEEDITKEVTAEVSSP</sequence>
<proteinExistence type="predicted"/>
<organism evidence="2 3">
    <name type="scientific">Dothidotthia symphoricarpi CBS 119687</name>
    <dbReference type="NCBI Taxonomy" id="1392245"/>
    <lineage>
        <taxon>Eukaryota</taxon>
        <taxon>Fungi</taxon>
        <taxon>Dikarya</taxon>
        <taxon>Ascomycota</taxon>
        <taxon>Pezizomycotina</taxon>
        <taxon>Dothideomycetes</taxon>
        <taxon>Pleosporomycetidae</taxon>
        <taxon>Pleosporales</taxon>
        <taxon>Dothidotthiaceae</taxon>
        <taxon>Dothidotthia</taxon>
    </lineage>
</organism>
<feature type="region of interest" description="Disordered" evidence="1">
    <location>
        <begin position="1"/>
        <end position="63"/>
    </location>
</feature>
<dbReference type="RefSeq" id="XP_033526664.1">
    <property type="nucleotide sequence ID" value="XM_033671308.1"/>
</dbReference>
<gene>
    <name evidence="2" type="ORF">P153DRAFT_394435</name>
</gene>
<evidence type="ECO:0000313" key="3">
    <source>
        <dbReference type="Proteomes" id="UP000799771"/>
    </source>
</evidence>
<feature type="compositionally biased region" description="Basic and acidic residues" evidence="1">
    <location>
        <begin position="12"/>
        <end position="23"/>
    </location>
</feature>
<evidence type="ECO:0000256" key="1">
    <source>
        <dbReference type="SAM" id="MobiDB-lite"/>
    </source>
</evidence>
<keyword evidence="3" id="KW-1185">Reference proteome</keyword>